<keyword evidence="3" id="KW-1185">Reference proteome</keyword>
<accession>A0A0C9X6E9</accession>
<organism evidence="2 3">
    <name type="scientific">Laccaria amethystina LaAM-08-1</name>
    <dbReference type="NCBI Taxonomy" id="1095629"/>
    <lineage>
        <taxon>Eukaryota</taxon>
        <taxon>Fungi</taxon>
        <taxon>Dikarya</taxon>
        <taxon>Basidiomycota</taxon>
        <taxon>Agaricomycotina</taxon>
        <taxon>Agaricomycetes</taxon>
        <taxon>Agaricomycetidae</taxon>
        <taxon>Agaricales</taxon>
        <taxon>Agaricineae</taxon>
        <taxon>Hydnangiaceae</taxon>
        <taxon>Laccaria</taxon>
    </lineage>
</organism>
<dbReference type="Proteomes" id="UP000054477">
    <property type="component" value="Unassembled WGS sequence"/>
</dbReference>
<proteinExistence type="predicted"/>
<dbReference type="HOGENOM" id="CLU_1428211_0_0_1"/>
<sequence length="190" mass="20749">MVQFVDSRHTVLASRRNPSRPQCDHGILNARNKALSGCPIKNSLKWRQKHIHGCGCKPMVFLLNPRKSFRRGHVPPSPSVINLPSPGIPTPLINYTSLHDHDTYTTTPSSPGSGHSSPQSSFNSVIFSSVGSNTSQSPPSSHASFSDLTLPTASPFVRRQPRIQVSSLLADPHTRYFPSDLRIPPVLISG</sequence>
<dbReference type="STRING" id="1095629.A0A0C9X6E9"/>
<evidence type="ECO:0000256" key="1">
    <source>
        <dbReference type="SAM" id="MobiDB-lite"/>
    </source>
</evidence>
<protein>
    <submittedName>
        <fullName evidence="2">Uncharacterized protein</fullName>
    </submittedName>
</protein>
<feature type="region of interest" description="Disordered" evidence="1">
    <location>
        <begin position="92"/>
        <end position="121"/>
    </location>
</feature>
<dbReference type="AlphaFoldDB" id="A0A0C9X6E9"/>
<feature type="compositionally biased region" description="Low complexity" evidence="1">
    <location>
        <begin position="105"/>
        <end position="121"/>
    </location>
</feature>
<reference evidence="3" key="2">
    <citation type="submission" date="2015-01" db="EMBL/GenBank/DDBJ databases">
        <title>Evolutionary Origins and Diversification of the Mycorrhizal Mutualists.</title>
        <authorList>
            <consortium name="DOE Joint Genome Institute"/>
            <consortium name="Mycorrhizal Genomics Consortium"/>
            <person name="Kohler A."/>
            <person name="Kuo A."/>
            <person name="Nagy L.G."/>
            <person name="Floudas D."/>
            <person name="Copeland A."/>
            <person name="Barry K.W."/>
            <person name="Cichocki N."/>
            <person name="Veneault-Fourrey C."/>
            <person name="LaButti K."/>
            <person name="Lindquist E.A."/>
            <person name="Lipzen A."/>
            <person name="Lundell T."/>
            <person name="Morin E."/>
            <person name="Murat C."/>
            <person name="Riley R."/>
            <person name="Ohm R."/>
            <person name="Sun H."/>
            <person name="Tunlid A."/>
            <person name="Henrissat B."/>
            <person name="Grigoriev I.V."/>
            <person name="Hibbett D.S."/>
            <person name="Martin F."/>
        </authorList>
    </citation>
    <scope>NUCLEOTIDE SEQUENCE [LARGE SCALE GENOMIC DNA]</scope>
    <source>
        <strain evidence="3">LaAM-08-1</strain>
    </source>
</reference>
<reference evidence="2 3" key="1">
    <citation type="submission" date="2014-04" db="EMBL/GenBank/DDBJ databases">
        <authorList>
            <consortium name="DOE Joint Genome Institute"/>
            <person name="Kuo A."/>
            <person name="Kohler A."/>
            <person name="Nagy L.G."/>
            <person name="Floudas D."/>
            <person name="Copeland A."/>
            <person name="Barry K.W."/>
            <person name="Cichocki N."/>
            <person name="Veneault-Fourrey C."/>
            <person name="LaButti K."/>
            <person name="Lindquist E.A."/>
            <person name="Lipzen A."/>
            <person name="Lundell T."/>
            <person name="Morin E."/>
            <person name="Murat C."/>
            <person name="Sun H."/>
            <person name="Tunlid A."/>
            <person name="Henrissat B."/>
            <person name="Grigoriev I.V."/>
            <person name="Hibbett D.S."/>
            <person name="Martin F."/>
            <person name="Nordberg H.P."/>
            <person name="Cantor M.N."/>
            <person name="Hua S.X."/>
        </authorList>
    </citation>
    <scope>NUCLEOTIDE SEQUENCE [LARGE SCALE GENOMIC DNA]</scope>
    <source>
        <strain evidence="2 3">LaAM-08-1</strain>
    </source>
</reference>
<name>A0A0C9X6E9_9AGAR</name>
<dbReference type="EMBL" id="KN838545">
    <property type="protein sequence ID" value="KIK07770.1"/>
    <property type="molecule type" value="Genomic_DNA"/>
</dbReference>
<gene>
    <name evidence="2" type="ORF">K443DRAFT_150543</name>
</gene>
<evidence type="ECO:0000313" key="2">
    <source>
        <dbReference type="EMBL" id="KIK07770.1"/>
    </source>
</evidence>
<evidence type="ECO:0000313" key="3">
    <source>
        <dbReference type="Proteomes" id="UP000054477"/>
    </source>
</evidence>